<name>A0ABP9ABD5_9PSEU</name>
<organism evidence="3 4">
    <name type="scientific">Actinomycetospora chlora</name>
    <dbReference type="NCBI Taxonomy" id="663608"/>
    <lineage>
        <taxon>Bacteria</taxon>
        <taxon>Bacillati</taxon>
        <taxon>Actinomycetota</taxon>
        <taxon>Actinomycetes</taxon>
        <taxon>Pseudonocardiales</taxon>
        <taxon>Pseudonocardiaceae</taxon>
        <taxon>Actinomycetospora</taxon>
    </lineage>
</organism>
<keyword evidence="4" id="KW-1185">Reference proteome</keyword>
<protein>
    <recommendedName>
        <fullName evidence="5">Excalibur calcium-binding domain-containing protein</fullName>
    </recommendedName>
</protein>
<feature type="region of interest" description="Disordered" evidence="1">
    <location>
        <begin position="59"/>
        <end position="95"/>
    </location>
</feature>
<feature type="compositionally biased region" description="Low complexity" evidence="1">
    <location>
        <begin position="65"/>
        <end position="83"/>
    </location>
</feature>
<evidence type="ECO:0000256" key="1">
    <source>
        <dbReference type="SAM" id="MobiDB-lite"/>
    </source>
</evidence>
<gene>
    <name evidence="3" type="ORF">GCM10023200_06540</name>
</gene>
<proteinExistence type="predicted"/>
<accession>A0ABP9ABD5</accession>
<evidence type="ECO:0000313" key="3">
    <source>
        <dbReference type="EMBL" id="GAA4776552.1"/>
    </source>
</evidence>
<comment type="caution">
    <text evidence="3">The sequence shown here is derived from an EMBL/GenBank/DDBJ whole genome shotgun (WGS) entry which is preliminary data.</text>
</comment>
<dbReference type="RefSeq" id="WP_345410973.1">
    <property type="nucleotide sequence ID" value="NZ_BAABHO010000004.1"/>
</dbReference>
<dbReference type="EMBL" id="BAABHO010000004">
    <property type="protein sequence ID" value="GAA4776552.1"/>
    <property type="molecule type" value="Genomic_DNA"/>
</dbReference>
<sequence>MASALIGLVAAGTISTAGVALADEGDDGGSSSSSSSDGGLGGLLGGLVDGLSGLLGGVTGGTVPGVGQTTPPTSSSTTTPSTSNPHTNRSDYDDAVRNYHPYVPPVYYGPGSPYYHYVVPSYIHDLNCWDFADPADAQAVLLADPSDPNNLDGDNDGRACEYGVGGVRYYTGYPVGGVAAGDGSDSGPTPGEVIFLAIAGIGAAAGVVRGGQLVAARRETV</sequence>
<keyword evidence="2" id="KW-0732">Signal</keyword>
<reference evidence="4" key="1">
    <citation type="journal article" date="2019" name="Int. J. Syst. Evol. Microbiol.">
        <title>The Global Catalogue of Microorganisms (GCM) 10K type strain sequencing project: providing services to taxonomists for standard genome sequencing and annotation.</title>
        <authorList>
            <consortium name="The Broad Institute Genomics Platform"/>
            <consortium name="The Broad Institute Genome Sequencing Center for Infectious Disease"/>
            <person name="Wu L."/>
            <person name="Ma J."/>
        </authorList>
    </citation>
    <scope>NUCLEOTIDE SEQUENCE [LARGE SCALE GENOMIC DNA]</scope>
    <source>
        <strain evidence="4">JCM 17979</strain>
    </source>
</reference>
<evidence type="ECO:0000256" key="2">
    <source>
        <dbReference type="SAM" id="SignalP"/>
    </source>
</evidence>
<evidence type="ECO:0000313" key="4">
    <source>
        <dbReference type="Proteomes" id="UP001500928"/>
    </source>
</evidence>
<feature type="chain" id="PRO_5047361477" description="Excalibur calcium-binding domain-containing protein" evidence="2">
    <location>
        <begin position="23"/>
        <end position="221"/>
    </location>
</feature>
<evidence type="ECO:0008006" key="5">
    <source>
        <dbReference type="Google" id="ProtNLM"/>
    </source>
</evidence>
<feature type="signal peptide" evidence="2">
    <location>
        <begin position="1"/>
        <end position="22"/>
    </location>
</feature>
<dbReference type="Proteomes" id="UP001500928">
    <property type="component" value="Unassembled WGS sequence"/>
</dbReference>